<accession>A0ACC0ERQ8</accession>
<comment type="caution">
    <text evidence="1">The sequence shown here is derived from an EMBL/GenBank/DDBJ whole genome shotgun (WGS) entry which is preliminary data.</text>
</comment>
<dbReference type="Proteomes" id="UP001060170">
    <property type="component" value="Chromosome 4"/>
</dbReference>
<reference evidence="2" key="2">
    <citation type="journal article" date="2018" name="Mol. Plant Microbe Interact.">
        <title>Genome sequence resources for the wheat stripe rust pathogen (Puccinia striiformis f. sp. tritici) and the barley stripe rust pathogen (Puccinia striiformis f. sp. hordei).</title>
        <authorList>
            <person name="Xia C."/>
            <person name="Wang M."/>
            <person name="Yin C."/>
            <person name="Cornejo O.E."/>
            <person name="Hulbert S.H."/>
            <person name="Chen X."/>
        </authorList>
    </citation>
    <scope>NUCLEOTIDE SEQUENCE [LARGE SCALE GENOMIC DNA]</scope>
    <source>
        <strain evidence="2">93-210</strain>
    </source>
</reference>
<protein>
    <submittedName>
        <fullName evidence="1">Uncharacterized protein</fullName>
    </submittedName>
</protein>
<keyword evidence="2" id="KW-1185">Reference proteome</keyword>
<gene>
    <name evidence="1" type="ORF">MJO28_004658</name>
</gene>
<evidence type="ECO:0000313" key="2">
    <source>
        <dbReference type="Proteomes" id="UP001060170"/>
    </source>
</evidence>
<name>A0ACC0ERQ8_9BASI</name>
<dbReference type="EMBL" id="CM045868">
    <property type="protein sequence ID" value="KAI7957563.1"/>
    <property type="molecule type" value="Genomic_DNA"/>
</dbReference>
<reference evidence="2" key="1">
    <citation type="journal article" date="2018" name="BMC Genomics">
        <title>Genomic insights into host adaptation between the wheat stripe rust pathogen (Puccinia striiformis f. sp. tritici) and the barley stripe rust pathogen (Puccinia striiformis f. sp. hordei).</title>
        <authorList>
            <person name="Xia C."/>
            <person name="Wang M."/>
            <person name="Yin C."/>
            <person name="Cornejo O.E."/>
            <person name="Hulbert S.H."/>
            <person name="Chen X."/>
        </authorList>
    </citation>
    <scope>NUCLEOTIDE SEQUENCE [LARGE SCALE GENOMIC DNA]</scope>
    <source>
        <strain evidence="2">93-210</strain>
    </source>
</reference>
<proteinExistence type="predicted"/>
<reference evidence="1 2" key="3">
    <citation type="journal article" date="2022" name="Microbiol. Spectr.">
        <title>Folding features and dynamics of 3D genome architecture in plant fungal pathogens.</title>
        <authorList>
            <person name="Xia C."/>
        </authorList>
    </citation>
    <scope>NUCLEOTIDE SEQUENCE [LARGE SCALE GENOMIC DNA]</scope>
    <source>
        <strain evidence="1 2">93-210</strain>
    </source>
</reference>
<organism evidence="1 2">
    <name type="scientific">Puccinia striiformis f. sp. tritici</name>
    <dbReference type="NCBI Taxonomy" id="168172"/>
    <lineage>
        <taxon>Eukaryota</taxon>
        <taxon>Fungi</taxon>
        <taxon>Dikarya</taxon>
        <taxon>Basidiomycota</taxon>
        <taxon>Pucciniomycotina</taxon>
        <taxon>Pucciniomycetes</taxon>
        <taxon>Pucciniales</taxon>
        <taxon>Pucciniaceae</taxon>
        <taxon>Puccinia</taxon>
    </lineage>
</organism>
<evidence type="ECO:0000313" key="1">
    <source>
        <dbReference type="EMBL" id="KAI7957563.1"/>
    </source>
</evidence>
<sequence length="315" mass="35461">MSDSAVMDSTELEIQANEEKSRALVEELDQEERKPNTIIKPKVRELIRENVVGKDMKTADAMKAFNVSWRQIQHIKAKDPNQVKARTKHPSKFTEDMKTKLLLELDQKSTTTLPEMAKFILEQFDIKVLTQTVSNLIHDMDISWKQVTNIPAAWNRTDLIEQRTNFVGRRGSDLGRKVVFIDEAGFDLHSGQPAVLSLVPKAKQVTLIGALSVDGFDYYELLNADNTKAKGVGADETLVIASRPSELHLDPRNCIWTLGIASGRLELHLDAWNHIWTLGIASGRSESHLDARNRIWTLGIAPGRSESHLDARNHT</sequence>